<name>A0A7W8JBH5_9BACT</name>
<sequence>MQTLLDILNRAGGWNPGLYLKIENAPYMALVIEATDESGPSGLPAISVAHYGEQNGDLMRDPEMCFELGLVQGAHLDPFYFRNDYIGLEQWSRTIERGHYVHLSSLHEQHKQFARQWDNNLRLQGFAEAFERQQTPRA</sequence>
<dbReference type="InterPro" id="IPR054203">
    <property type="entry name" value="DUF6908"/>
</dbReference>
<organism evidence="2 3">
    <name type="scientific">Tunturiibacter lichenicola</name>
    <dbReference type="NCBI Taxonomy" id="2051959"/>
    <lineage>
        <taxon>Bacteria</taxon>
        <taxon>Pseudomonadati</taxon>
        <taxon>Acidobacteriota</taxon>
        <taxon>Terriglobia</taxon>
        <taxon>Terriglobales</taxon>
        <taxon>Acidobacteriaceae</taxon>
        <taxon>Tunturiibacter</taxon>
    </lineage>
</organism>
<evidence type="ECO:0000259" key="1">
    <source>
        <dbReference type="Pfam" id="PF21849"/>
    </source>
</evidence>
<comment type="caution">
    <text evidence="2">The sequence shown here is derived from an EMBL/GenBank/DDBJ whole genome shotgun (WGS) entry which is preliminary data.</text>
</comment>
<dbReference type="AlphaFoldDB" id="A0A7W8JBH5"/>
<feature type="domain" description="DUF6908" evidence="1">
    <location>
        <begin position="2"/>
        <end position="127"/>
    </location>
</feature>
<dbReference type="EMBL" id="JACHDZ010000010">
    <property type="protein sequence ID" value="MBB5346209.1"/>
    <property type="molecule type" value="Genomic_DNA"/>
</dbReference>
<gene>
    <name evidence="2" type="ORF">HDF10_004219</name>
</gene>
<proteinExistence type="predicted"/>
<evidence type="ECO:0000313" key="3">
    <source>
        <dbReference type="Proteomes" id="UP000569092"/>
    </source>
</evidence>
<evidence type="ECO:0000313" key="2">
    <source>
        <dbReference type="EMBL" id="MBB5346209.1"/>
    </source>
</evidence>
<reference evidence="2 3" key="1">
    <citation type="submission" date="2020-08" db="EMBL/GenBank/DDBJ databases">
        <title>Genomic Encyclopedia of Type Strains, Phase IV (KMG-V): Genome sequencing to study the core and pangenomes of soil and plant-associated prokaryotes.</title>
        <authorList>
            <person name="Whitman W."/>
        </authorList>
    </citation>
    <scope>NUCLEOTIDE SEQUENCE [LARGE SCALE GENOMIC DNA]</scope>
    <source>
        <strain evidence="2 3">M8US30</strain>
    </source>
</reference>
<protein>
    <recommendedName>
        <fullName evidence="1">DUF6908 domain-containing protein</fullName>
    </recommendedName>
</protein>
<accession>A0A7W8JBH5</accession>
<dbReference type="Proteomes" id="UP000569092">
    <property type="component" value="Unassembled WGS sequence"/>
</dbReference>
<dbReference type="Pfam" id="PF21849">
    <property type="entry name" value="DUF6908"/>
    <property type="match status" value="1"/>
</dbReference>